<evidence type="ECO:0000313" key="1">
    <source>
        <dbReference type="EMBL" id="GCA65274.1"/>
    </source>
</evidence>
<keyword evidence="2" id="KW-1185">Reference proteome</keyword>
<dbReference type="Proteomes" id="UP000265618">
    <property type="component" value="Unassembled WGS sequence"/>
</dbReference>
<gene>
    <name evidence="1" type="ORF">KIPB_016734</name>
</gene>
<reference evidence="1 2" key="1">
    <citation type="journal article" date="2018" name="PLoS ONE">
        <title>The draft genome of Kipferlia bialata reveals reductive genome evolution in fornicate parasites.</title>
        <authorList>
            <person name="Tanifuji G."/>
            <person name="Takabayashi S."/>
            <person name="Kume K."/>
            <person name="Takagi M."/>
            <person name="Nakayama T."/>
            <person name="Kamikawa R."/>
            <person name="Inagaki Y."/>
            <person name="Hashimoto T."/>
        </authorList>
    </citation>
    <scope>NUCLEOTIDE SEQUENCE [LARGE SCALE GENOMIC DNA]</scope>
    <source>
        <strain evidence="1">NY0173</strain>
    </source>
</reference>
<dbReference type="AlphaFoldDB" id="A0A391NVW2"/>
<dbReference type="EMBL" id="BDIP01010510">
    <property type="protein sequence ID" value="GCA65274.1"/>
    <property type="molecule type" value="Genomic_DNA"/>
</dbReference>
<protein>
    <submittedName>
        <fullName evidence="1">Uncharacterized protein</fullName>
    </submittedName>
</protein>
<feature type="non-terminal residue" evidence="1">
    <location>
        <position position="60"/>
    </location>
</feature>
<sequence length="60" mass="6771">MYAYIYTFIYIYPPDFATHKRVEVTRAPVVTFGDDITATVNCELTATVKPSSVTSLDVDY</sequence>
<name>A0A391NVW2_9EUKA</name>
<organism evidence="1 2">
    <name type="scientific">Kipferlia bialata</name>
    <dbReference type="NCBI Taxonomy" id="797122"/>
    <lineage>
        <taxon>Eukaryota</taxon>
        <taxon>Metamonada</taxon>
        <taxon>Carpediemonas-like organisms</taxon>
        <taxon>Kipferlia</taxon>
    </lineage>
</organism>
<comment type="caution">
    <text evidence="1">The sequence shown here is derived from an EMBL/GenBank/DDBJ whole genome shotgun (WGS) entry which is preliminary data.</text>
</comment>
<accession>A0A391NVW2</accession>
<evidence type="ECO:0000313" key="2">
    <source>
        <dbReference type="Proteomes" id="UP000265618"/>
    </source>
</evidence>
<proteinExistence type="predicted"/>